<reference evidence="1" key="1">
    <citation type="submission" date="2022-11" db="EMBL/GenBank/DDBJ databases">
        <title>Genome Sequence of Boeremia exigua.</title>
        <authorList>
            <person name="Buettner E."/>
        </authorList>
    </citation>
    <scope>NUCLEOTIDE SEQUENCE</scope>
    <source>
        <strain evidence="1">CU02</strain>
    </source>
</reference>
<protein>
    <submittedName>
        <fullName evidence="1">Uncharacterized protein</fullName>
    </submittedName>
</protein>
<proteinExistence type="predicted"/>
<keyword evidence="2" id="KW-1185">Reference proteome</keyword>
<name>A0ACC2IHX8_9PLEO</name>
<comment type="caution">
    <text evidence="1">The sequence shown here is derived from an EMBL/GenBank/DDBJ whole genome shotgun (WGS) entry which is preliminary data.</text>
</comment>
<evidence type="ECO:0000313" key="2">
    <source>
        <dbReference type="Proteomes" id="UP001153331"/>
    </source>
</evidence>
<gene>
    <name evidence="1" type="ORF">OPT61_g3488</name>
</gene>
<sequence>MTANATNSEITACVVMLDLIGDGVFIPVVTYASDASDCTPPPRFTGWPFTMIVGPATAPTRKLDQKTSFDLYAPSSSLLTPTPDAVSTRITAVANDPTCTTTAGLFYEAISMSSAMFLGKSTASCPSEELVASNTYTRPCETSHPFSSQAPCTFHISPSASAWSNLPSIYLSKCHLSTLSTVTTAPLRPSSLQPAVSTSLLPTSRSQTLPTSLVASTPVPP</sequence>
<dbReference type="Proteomes" id="UP001153331">
    <property type="component" value="Unassembled WGS sequence"/>
</dbReference>
<organism evidence="1 2">
    <name type="scientific">Boeremia exigua</name>
    <dbReference type="NCBI Taxonomy" id="749465"/>
    <lineage>
        <taxon>Eukaryota</taxon>
        <taxon>Fungi</taxon>
        <taxon>Dikarya</taxon>
        <taxon>Ascomycota</taxon>
        <taxon>Pezizomycotina</taxon>
        <taxon>Dothideomycetes</taxon>
        <taxon>Pleosporomycetidae</taxon>
        <taxon>Pleosporales</taxon>
        <taxon>Pleosporineae</taxon>
        <taxon>Didymellaceae</taxon>
        <taxon>Boeremia</taxon>
    </lineage>
</organism>
<evidence type="ECO:0000313" key="1">
    <source>
        <dbReference type="EMBL" id="KAJ8114699.1"/>
    </source>
</evidence>
<accession>A0ACC2IHX8</accession>
<dbReference type="EMBL" id="JAPHNI010000179">
    <property type="protein sequence ID" value="KAJ8114699.1"/>
    <property type="molecule type" value="Genomic_DNA"/>
</dbReference>